<gene>
    <name evidence="1" type="ORF">HGP31_23035</name>
</gene>
<dbReference type="AlphaFoldDB" id="A0AAE6ZPC6"/>
<dbReference type="RefSeq" id="WP_168756984.1">
    <property type="nucleotide sequence ID" value="NZ_CP051487.1"/>
</dbReference>
<protein>
    <submittedName>
        <fullName evidence="1">Uncharacterized protein</fullName>
    </submittedName>
</protein>
<dbReference type="KEGG" id="pum:HGP31_23035"/>
<organism evidence="1 2">
    <name type="scientific">Pseudomonas umsongensis</name>
    <dbReference type="NCBI Taxonomy" id="198618"/>
    <lineage>
        <taxon>Bacteria</taxon>
        <taxon>Pseudomonadati</taxon>
        <taxon>Pseudomonadota</taxon>
        <taxon>Gammaproteobacteria</taxon>
        <taxon>Pseudomonadales</taxon>
        <taxon>Pseudomonadaceae</taxon>
        <taxon>Pseudomonas</taxon>
    </lineage>
</organism>
<evidence type="ECO:0000313" key="2">
    <source>
        <dbReference type="Proteomes" id="UP000501367"/>
    </source>
</evidence>
<evidence type="ECO:0000313" key="1">
    <source>
        <dbReference type="EMBL" id="QJC76730.1"/>
    </source>
</evidence>
<accession>A0AAE6ZPC6</accession>
<dbReference type="Proteomes" id="UP000501367">
    <property type="component" value="Chromosome"/>
</dbReference>
<dbReference type="GeneID" id="72196495"/>
<reference evidence="1 2" key="1">
    <citation type="submission" date="2020-04" db="EMBL/GenBank/DDBJ databases">
        <authorList>
            <person name="Yao Y."/>
            <person name="He Z."/>
        </authorList>
    </citation>
    <scope>NUCLEOTIDE SEQUENCE [LARGE SCALE GENOMIC DNA]</scope>
    <source>
        <strain evidence="1 2">CY-1</strain>
    </source>
</reference>
<proteinExistence type="predicted"/>
<dbReference type="EMBL" id="CP051487">
    <property type="protein sequence ID" value="QJC76730.1"/>
    <property type="molecule type" value="Genomic_DNA"/>
</dbReference>
<sequence>MYEVVVGFCRGARATGSATFAVMEMGRQASGNNKKKAVSHVQTIESSSSRAHSFRHHSIVDFAKSDQGDRLVDLEKTAAGL</sequence>
<name>A0AAE6ZPC6_9PSED</name>